<evidence type="ECO:0000256" key="1">
    <source>
        <dbReference type="SAM" id="MobiDB-lite"/>
    </source>
</evidence>
<sequence>MNVVRNAEAVFVGAVAIAFAVAFAGSFYEGAKPGHQAGGTLETRRVARFVSVPSVPVVIVRGKRMTAEEKSRVDPAPAAPPAGARI</sequence>
<name>A0A4P7BBR2_9BURK</name>
<reference evidence="2" key="3">
    <citation type="submission" date="2022-12" db="EMBL/GenBank/DDBJ databases">
        <authorList>
            <person name="Sun Q."/>
            <person name="Kim S."/>
        </authorList>
    </citation>
    <scope>NUCLEOTIDE SEQUENCE</scope>
    <source>
        <strain evidence="2">KCTC 12344</strain>
    </source>
</reference>
<dbReference type="Proteomes" id="UP000619512">
    <property type="component" value="Unassembled WGS sequence"/>
</dbReference>
<dbReference type="Proteomes" id="UP000294359">
    <property type="component" value="Chromosome"/>
</dbReference>
<proteinExistence type="predicted"/>
<dbReference type="RefSeq" id="WP_134382840.1">
    <property type="nucleotide sequence ID" value="NZ_BMWW01000003.1"/>
</dbReference>
<gene>
    <name evidence="3" type="ORF">E1742_00745</name>
    <name evidence="2" type="ORF">GCM10007388_23400</name>
</gene>
<evidence type="ECO:0000313" key="2">
    <source>
        <dbReference type="EMBL" id="GGY89243.1"/>
    </source>
</evidence>
<protein>
    <submittedName>
        <fullName evidence="2">Uncharacterized protein</fullName>
    </submittedName>
</protein>
<keyword evidence="4" id="KW-1185">Reference proteome</keyword>
<feature type="region of interest" description="Disordered" evidence="1">
    <location>
        <begin position="65"/>
        <end position="86"/>
    </location>
</feature>
<dbReference type="AlphaFoldDB" id="A0A4P7BBR2"/>
<reference evidence="2" key="1">
    <citation type="journal article" date="2014" name="Int. J. Syst. Evol. Microbiol.">
        <title>Complete genome sequence of Corynebacterium casei LMG S-19264T (=DSM 44701T), isolated from a smear-ripened cheese.</title>
        <authorList>
            <consortium name="US DOE Joint Genome Institute (JGI-PGF)"/>
            <person name="Walter F."/>
            <person name="Albersmeier A."/>
            <person name="Kalinowski J."/>
            <person name="Ruckert C."/>
        </authorList>
    </citation>
    <scope>NUCLEOTIDE SEQUENCE</scope>
    <source>
        <strain evidence="2">KCTC 12344</strain>
    </source>
</reference>
<accession>A0A4P7BBR2</accession>
<evidence type="ECO:0000313" key="3">
    <source>
        <dbReference type="EMBL" id="QBQ34875.1"/>
    </source>
</evidence>
<reference evidence="3 4" key="2">
    <citation type="submission" date="2019-03" db="EMBL/GenBank/DDBJ databases">
        <title>Draft Genome Sequences of Six Type Strains of the Genus Massilia.</title>
        <authorList>
            <person name="Miess H."/>
            <person name="Frediansyhah A."/>
            <person name="Gross H."/>
        </authorList>
    </citation>
    <scope>NUCLEOTIDE SEQUENCE [LARGE SCALE GENOMIC DNA]</scope>
    <source>
        <strain evidence="3 4">DSM 17505</strain>
    </source>
</reference>
<evidence type="ECO:0000313" key="4">
    <source>
        <dbReference type="Proteomes" id="UP000294359"/>
    </source>
</evidence>
<evidence type="ECO:0000313" key="5">
    <source>
        <dbReference type="Proteomes" id="UP000619512"/>
    </source>
</evidence>
<organism evidence="2 5">
    <name type="scientific">Pseudoduganella plicata</name>
    <dbReference type="NCBI Taxonomy" id="321984"/>
    <lineage>
        <taxon>Bacteria</taxon>
        <taxon>Pseudomonadati</taxon>
        <taxon>Pseudomonadota</taxon>
        <taxon>Betaproteobacteria</taxon>
        <taxon>Burkholderiales</taxon>
        <taxon>Oxalobacteraceae</taxon>
        <taxon>Telluria group</taxon>
        <taxon>Pseudoduganella</taxon>
    </lineage>
</organism>
<dbReference type="EMBL" id="CP038026">
    <property type="protein sequence ID" value="QBQ34875.1"/>
    <property type="molecule type" value="Genomic_DNA"/>
</dbReference>
<dbReference type="EMBL" id="BMWW01000003">
    <property type="protein sequence ID" value="GGY89243.1"/>
    <property type="molecule type" value="Genomic_DNA"/>
</dbReference>